<organism evidence="3 4">
    <name type="scientific">Candidatus Jorgensenbacteria bacterium GW2011_GWA1_48_11</name>
    <dbReference type="NCBI Taxonomy" id="1618660"/>
    <lineage>
        <taxon>Bacteria</taxon>
        <taxon>Candidatus Joergenseniibacteriota</taxon>
    </lineage>
</organism>
<dbReference type="Gene3D" id="3.10.310.50">
    <property type="match status" value="1"/>
</dbReference>
<dbReference type="PANTHER" id="PTHR30373">
    <property type="entry name" value="UPF0603 PROTEIN YGCG"/>
    <property type="match status" value="1"/>
</dbReference>
<feature type="transmembrane region" description="Helical" evidence="1">
    <location>
        <begin position="197"/>
        <end position="215"/>
    </location>
</feature>
<dbReference type="PANTHER" id="PTHR30373:SF2">
    <property type="entry name" value="UPF0603 PROTEIN YGCG"/>
    <property type="match status" value="1"/>
</dbReference>
<evidence type="ECO:0000256" key="1">
    <source>
        <dbReference type="SAM" id="Phobius"/>
    </source>
</evidence>
<keyword evidence="1" id="KW-0812">Transmembrane</keyword>
<dbReference type="InterPro" id="IPR007621">
    <property type="entry name" value="TPM_dom"/>
</dbReference>
<keyword evidence="1" id="KW-0472">Membrane</keyword>
<protein>
    <recommendedName>
        <fullName evidence="2">TPM domain-containing protein</fullName>
    </recommendedName>
</protein>
<dbReference type="EMBL" id="LCPF01000003">
    <property type="protein sequence ID" value="KKU91193.1"/>
    <property type="molecule type" value="Genomic_DNA"/>
</dbReference>
<comment type="caution">
    <text evidence="3">The sequence shown here is derived from an EMBL/GenBank/DDBJ whole genome shotgun (WGS) entry which is preliminary data.</text>
</comment>
<feature type="domain" description="TPM" evidence="2">
    <location>
        <begin position="28"/>
        <end position="151"/>
    </location>
</feature>
<keyword evidence="1" id="KW-1133">Transmembrane helix</keyword>
<dbReference type="Pfam" id="PF04536">
    <property type="entry name" value="TPM_phosphatase"/>
    <property type="match status" value="1"/>
</dbReference>
<dbReference type="Proteomes" id="UP000034956">
    <property type="component" value="Unassembled WGS sequence"/>
</dbReference>
<reference evidence="3 4" key="1">
    <citation type="journal article" date="2015" name="Nature">
        <title>rRNA introns, odd ribosomes, and small enigmatic genomes across a large radiation of phyla.</title>
        <authorList>
            <person name="Brown C.T."/>
            <person name="Hug L.A."/>
            <person name="Thomas B.C."/>
            <person name="Sharon I."/>
            <person name="Castelle C.J."/>
            <person name="Singh A."/>
            <person name="Wilkins M.J."/>
            <person name="Williams K.H."/>
            <person name="Banfield J.F."/>
        </authorList>
    </citation>
    <scope>NUCLEOTIDE SEQUENCE [LARGE SCALE GENOMIC DNA]</scope>
</reference>
<feature type="transmembrane region" description="Helical" evidence="1">
    <location>
        <begin position="221"/>
        <end position="239"/>
    </location>
</feature>
<accession>A0A0G1WLI9</accession>
<evidence type="ECO:0000313" key="4">
    <source>
        <dbReference type="Proteomes" id="UP000034956"/>
    </source>
</evidence>
<proteinExistence type="predicted"/>
<name>A0A0G1WLI9_9BACT</name>
<feature type="transmembrane region" description="Helical" evidence="1">
    <location>
        <begin position="176"/>
        <end position="192"/>
    </location>
</feature>
<sequence>MRRFLLFAAFIPFLALAYVSPGKPLALVSDFAGVLSLEDKANLEAKLQGIKNATGAEISVVLVKSLGGDTVENYANSLFNEWGIGQKEKNNGILFLAAIDDREMRIEIGYGLEGDLTDAQSYWIEQNEIVPAFKNGDYAGGINAGIDKISAAVGGTEQIPSLEPNQPPGFRFNGDYVFLFIFIPIWLVSILGRSKSWWLGGVLGGIAGIVIVVFFGFIFVGLISIAGLTALGLVFDYFVSKAYQKGKTTGHFPWWIGGGRGDSPRGGPFGGGFGGFGGGSSGGGGSSSRW</sequence>
<gene>
    <name evidence="3" type="ORF">UY23_C0003G0031</name>
</gene>
<dbReference type="PATRIC" id="fig|1618660.3.peg.540"/>
<evidence type="ECO:0000259" key="2">
    <source>
        <dbReference type="Pfam" id="PF04536"/>
    </source>
</evidence>
<dbReference type="AlphaFoldDB" id="A0A0G1WLI9"/>
<evidence type="ECO:0000313" key="3">
    <source>
        <dbReference type="EMBL" id="KKU91193.1"/>
    </source>
</evidence>